<evidence type="ECO:0000313" key="1">
    <source>
        <dbReference type="EMBL" id="UTT62584.1"/>
    </source>
</evidence>
<protein>
    <submittedName>
        <fullName evidence="1">SIR2 family protein</fullName>
    </submittedName>
</protein>
<keyword evidence="2" id="KW-1185">Reference proteome</keyword>
<dbReference type="Pfam" id="PF13289">
    <property type="entry name" value="SIR2_2"/>
    <property type="match status" value="1"/>
</dbReference>
<sequence>MAPDRPHVFVVHGDLTQLACDAIMIPTDARLSVREHWHAVVPEHRELAARPELDAFRRGKALAHALGPNSTDEHAPLRVLTAVPLQGYSSVDELRPRIRAFVEAAAAAIPSHRESVIGSGQRRALPLVAMPLFSSAGGGGGLRRTAIIDTVLDEARSAAIACGVDVALVLRTEPDAALAQQRRRTTATDSWAAVAPRLLERAQLLARHALADRMVPFMGAGVSMSAGAPSWSRLLTDLADMIELDAETRDALFAGRLGELDQATYLARRFDEAGLDFRSAVAALVQRPRYGLAPALLAATADEQAITLNYDTLFERASTAAGRARRVLTGGGTPARTDVEGADAAAASDLGDRWLLKLHGSADHPGSIVLTRDDYLGFASDRSALTAIVKANLLTRHLLFVGFGLADDHFHEILHDVKRAVGSTEASATALTLFADPLSDGLWGGSLTVVPMLAERFSPDALPRAARTLELFLDALAAYSIDSESYLRLPEYEEGLSAEELRVRELMLALEAASGRTYSPSSSN</sequence>
<dbReference type="InterPro" id="IPR029035">
    <property type="entry name" value="DHS-like_NAD/FAD-binding_dom"/>
</dbReference>
<gene>
    <name evidence="1" type="ORF">NNL39_00225</name>
</gene>
<proteinExistence type="predicted"/>
<organism evidence="1 2">
    <name type="scientific">Microcella humidisoli</name>
    <dbReference type="NCBI Taxonomy" id="2963406"/>
    <lineage>
        <taxon>Bacteria</taxon>
        <taxon>Bacillati</taxon>
        <taxon>Actinomycetota</taxon>
        <taxon>Actinomycetes</taxon>
        <taxon>Micrococcales</taxon>
        <taxon>Microbacteriaceae</taxon>
        <taxon>Microcella</taxon>
    </lineage>
</organism>
<dbReference type="Proteomes" id="UP001060039">
    <property type="component" value="Chromosome"/>
</dbReference>
<evidence type="ECO:0000313" key="2">
    <source>
        <dbReference type="Proteomes" id="UP001060039"/>
    </source>
</evidence>
<dbReference type="SUPFAM" id="SSF52467">
    <property type="entry name" value="DHS-like NAD/FAD-binding domain"/>
    <property type="match status" value="1"/>
</dbReference>
<accession>A0ABY5FWR8</accession>
<dbReference type="EMBL" id="CP101497">
    <property type="protein sequence ID" value="UTT62584.1"/>
    <property type="molecule type" value="Genomic_DNA"/>
</dbReference>
<name>A0ABY5FWR8_9MICO</name>
<reference evidence="1" key="1">
    <citation type="submission" date="2022-07" db="EMBL/GenBank/DDBJ databases">
        <title>Taxonomic analysis of Microcella humidisoli nov. sp., isolated from riverside soil.</title>
        <authorList>
            <person name="Molina K.M."/>
            <person name="Kim S.B."/>
        </authorList>
    </citation>
    <scope>NUCLEOTIDE SEQUENCE</scope>
    <source>
        <strain evidence="1">MMS21-STM10</strain>
    </source>
</reference>
<dbReference type="RefSeq" id="WP_255159717.1">
    <property type="nucleotide sequence ID" value="NZ_CP101497.1"/>
</dbReference>